<organism evidence="1 2">
    <name type="scientific">Candidatus Staskawiczbacteria bacterium RIFOXYC1_FULL_38_18</name>
    <dbReference type="NCBI Taxonomy" id="1802229"/>
    <lineage>
        <taxon>Bacteria</taxon>
        <taxon>Candidatus Staskawicziibacteriota</taxon>
    </lineage>
</organism>
<dbReference type="EMBL" id="MHPP01000019">
    <property type="protein sequence ID" value="OGZ84310.1"/>
    <property type="molecule type" value="Genomic_DNA"/>
</dbReference>
<comment type="caution">
    <text evidence="1">The sequence shown here is derived from an EMBL/GenBank/DDBJ whole genome shotgun (WGS) entry which is preliminary data.</text>
</comment>
<name>A0A1G2JD08_9BACT</name>
<reference evidence="1 2" key="1">
    <citation type="journal article" date="2016" name="Nat. Commun.">
        <title>Thousands of microbial genomes shed light on interconnected biogeochemical processes in an aquifer system.</title>
        <authorList>
            <person name="Anantharaman K."/>
            <person name="Brown C.T."/>
            <person name="Hug L.A."/>
            <person name="Sharon I."/>
            <person name="Castelle C.J."/>
            <person name="Probst A.J."/>
            <person name="Thomas B.C."/>
            <person name="Singh A."/>
            <person name="Wilkins M.J."/>
            <person name="Karaoz U."/>
            <person name="Brodie E.L."/>
            <person name="Williams K.H."/>
            <person name="Hubbard S.S."/>
            <person name="Banfield J.F."/>
        </authorList>
    </citation>
    <scope>NUCLEOTIDE SEQUENCE [LARGE SCALE GENOMIC DNA]</scope>
</reference>
<dbReference type="STRING" id="1802229.A2401_02685"/>
<dbReference type="Proteomes" id="UP000177751">
    <property type="component" value="Unassembled WGS sequence"/>
</dbReference>
<evidence type="ECO:0000313" key="1">
    <source>
        <dbReference type="EMBL" id="OGZ84310.1"/>
    </source>
</evidence>
<protein>
    <submittedName>
        <fullName evidence="1">Uncharacterized protein</fullName>
    </submittedName>
</protein>
<accession>A0A1G2JD08</accession>
<gene>
    <name evidence="1" type="ORF">A2401_02685</name>
</gene>
<proteinExistence type="predicted"/>
<evidence type="ECO:0000313" key="2">
    <source>
        <dbReference type="Proteomes" id="UP000177751"/>
    </source>
</evidence>
<sequence>MRRRKVYDKVLGPVVEKGKRLPEIKNLEGLYPETDLNVWLAQSMEKFKDELLTTQELYDKLFGGKPQDRWTASGSTRMRGKIKKFLLEKIKEGRK</sequence>
<dbReference type="AlphaFoldDB" id="A0A1G2JD08"/>